<evidence type="ECO:0000256" key="3">
    <source>
        <dbReference type="ARBA" id="ARBA00023014"/>
    </source>
</evidence>
<dbReference type="PANTHER" id="PTHR43432:SF6">
    <property type="entry name" value="RADICAL SAM CORE DOMAIN-CONTAINING PROTEIN"/>
    <property type="match status" value="1"/>
</dbReference>
<dbReference type="InterPro" id="IPR007197">
    <property type="entry name" value="rSAM"/>
</dbReference>
<dbReference type="Proteomes" id="UP000317265">
    <property type="component" value="Unassembled WGS sequence"/>
</dbReference>
<dbReference type="EMBL" id="RXIH01000013">
    <property type="protein sequence ID" value="RZN57035.1"/>
    <property type="molecule type" value="Genomic_DNA"/>
</dbReference>
<dbReference type="GO" id="GO:0003824">
    <property type="term" value="F:catalytic activity"/>
    <property type="evidence" value="ECO:0007669"/>
    <property type="project" value="InterPro"/>
</dbReference>
<keyword evidence="2" id="KW-0408">Iron</keyword>
<accession>A0A523BBR8</accession>
<evidence type="ECO:0000313" key="8">
    <source>
        <dbReference type="Proteomes" id="UP000317265"/>
    </source>
</evidence>
<comment type="caution">
    <text evidence="6">The sequence shown here is derived from an EMBL/GenBank/DDBJ whole genome shotgun (WGS) entry which is preliminary data.</text>
</comment>
<reference evidence="6 8" key="1">
    <citation type="journal article" date="2019" name="Nat. Microbiol.">
        <title>Expanding anaerobic alkane metabolism in the domain of Archaea.</title>
        <authorList>
            <person name="Wang Y."/>
            <person name="Wegener G."/>
            <person name="Hou J."/>
            <person name="Wang F."/>
            <person name="Xiao X."/>
        </authorList>
    </citation>
    <scope>NUCLEOTIDE SEQUENCE [LARGE SCALE GENOMIC DNA]</scope>
    <source>
        <strain evidence="6">WYZ-LMO11</strain>
    </source>
</reference>
<evidence type="ECO:0000256" key="1">
    <source>
        <dbReference type="ARBA" id="ARBA00022723"/>
    </source>
</evidence>
<dbReference type="InterPro" id="IPR058240">
    <property type="entry name" value="rSAM_sf"/>
</dbReference>
<dbReference type="SFLD" id="SFLDS00029">
    <property type="entry name" value="Radical_SAM"/>
    <property type="match status" value="1"/>
</dbReference>
<keyword evidence="3" id="KW-0411">Iron-sulfur</keyword>
<evidence type="ECO:0000313" key="7">
    <source>
        <dbReference type="Proteomes" id="UP000316080"/>
    </source>
</evidence>
<feature type="domain" description="Radical SAM core" evidence="4">
    <location>
        <begin position="33"/>
        <end position="197"/>
    </location>
</feature>
<dbReference type="GO" id="GO:0051536">
    <property type="term" value="F:iron-sulfur cluster binding"/>
    <property type="evidence" value="ECO:0007669"/>
    <property type="project" value="UniProtKB-KW"/>
</dbReference>
<dbReference type="AlphaFoldDB" id="A0A523BBR8"/>
<dbReference type="GO" id="GO:0046872">
    <property type="term" value="F:metal ion binding"/>
    <property type="evidence" value="ECO:0007669"/>
    <property type="project" value="UniProtKB-KW"/>
</dbReference>
<dbReference type="InterPro" id="IPR040086">
    <property type="entry name" value="MJ0683-like"/>
</dbReference>
<dbReference type="PANTHER" id="PTHR43432">
    <property type="entry name" value="SLR0285 PROTEIN"/>
    <property type="match status" value="1"/>
</dbReference>
<gene>
    <name evidence="6" type="ORF">DSO09_04765</name>
    <name evidence="5" type="ORF">EF809_01675</name>
</gene>
<dbReference type="EMBL" id="QNVI01000054">
    <property type="protein sequence ID" value="TDA38324.1"/>
    <property type="molecule type" value="Genomic_DNA"/>
</dbReference>
<organism evidence="6 8">
    <name type="scientific">Thermoproteota archaeon</name>
    <dbReference type="NCBI Taxonomy" id="2056631"/>
    <lineage>
        <taxon>Archaea</taxon>
        <taxon>Thermoproteota</taxon>
    </lineage>
</organism>
<reference evidence="5 7" key="2">
    <citation type="journal article" date="2019" name="Nat. Microbiol.">
        <title>Wide diversity of methane and short-chain alkane metabolisms in uncultured archaea.</title>
        <authorList>
            <person name="Borrel G."/>
            <person name="Adam P.S."/>
            <person name="McKay L.J."/>
            <person name="Chen L.X."/>
            <person name="Sierra-Garcia I.N."/>
            <person name="Sieber C.M."/>
            <person name="Letourneur Q."/>
            <person name="Ghozlane A."/>
            <person name="Andersen G.L."/>
            <person name="Li W.J."/>
            <person name="Hallam S.J."/>
            <person name="Muyzer G."/>
            <person name="de Oliveira V.M."/>
            <person name="Inskeep W.P."/>
            <person name="Banfield J.F."/>
            <person name="Gribaldo S."/>
        </authorList>
    </citation>
    <scope>NUCLEOTIDE SEQUENCE [LARGE SCALE GENOMIC DNA]</scope>
    <source>
        <strain evidence="5">Verst-YHS</strain>
    </source>
</reference>
<evidence type="ECO:0000313" key="6">
    <source>
        <dbReference type="EMBL" id="TDA38324.1"/>
    </source>
</evidence>
<sequence>MISKENRLALINYILCKTALSRSKLPGLNYTFNPYFGCQHGCLYCYVPDVLKINNMEWGKFIFVKKNILDILKREVTRKKIGTVGISTSTDPYQPIEKDLEITRKALVILINAGFPISIQTKSSLVLRDIDILINKNIDVGLTITSTDSYFQKIFEPNAPPPDERIATLEELSDKGIKTWIFYGPIIPNYNDSEEEIEKIVKIALKTKSKIIYDKLNLKPNVIKRLNSNNINYNGDYNKIFSKIEFICKKYDVKYEYAFQYA</sequence>
<dbReference type="Pfam" id="PF04055">
    <property type="entry name" value="Radical_SAM"/>
    <property type="match status" value="1"/>
</dbReference>
<evidence type="ECO:0000256" key="2">
    <source>
        <dbReference type="ARBA" id="ARBA00023004"/>
    </source>
</evidence>
<protein>
    <submittedName>
        <fullName evidence="6">Radical SAM protein</fullName>
    </submittedName>
</protein>
<dbReference type="Proteomes" id="UP000316080">
    <property type="component" value="Unassembled WGS sequence"/>
</dbReference>
<evidence type="ECO:0000259" key="4">
    <source>
        <dbReference type="Pfam" id="PF04055"/>
    </source>
</evidence>
<dbReference type="CDD" id="cd01335">
    <property type="entry name" value="Radical_SAM"/>
    <property type="match status" value="1"/>
</dbReference>
<name>A0A523BBR8_9CREN</name>
<dbReference type="SUPFAM" id="SSF102114">
    <property type="entry name" value="Radical SAM enzymes"/>
    <property type="match status" value="1"/>
</dbReference>
<dbReference type="Gene3D" id="3.80.30.30">
    <property type="match status" value="1"/>
</dbReference>
<dbReference type="SFLD" id="SFLDG01084">
    <property type="entry name" value="Uncharacterised_Radical_SAM_Su"/>
    <property type="match status" value="1"/>
</dbReference>
<keyword evidence="1" id="KW-0479">Metal-binding</keyword>
<proteinExistence type="predicted"/>
<evidence type="ECO:0000313" key="5">
    <source>
        <dbReference type="EMBL" id="RZN57035.1"/>
    </source>
</evidence>